<dbReference type="Gramene" id="TraesROB_scaffold_077702_01G000100.1">
    <property type="protein sequence ID" value="TraesROB_scaffold_077702_01G000100.1"/>
    <property type="gene ID" value="TraesROB_scaffold_077702_01G000100"/>
</dbReference>
<evidence type="ECO:0000313" key="1">
    <source>
        <dbReference type="EnsemblPlants" id="TraesCS4A02G379100.1.cds1"/>
    </source>
</evidence>
<accession>A0A3B6I3J3</accession>
<keyword evidence="2" id="KW-1185">Reference proteome</keyword>
<reference evidence="1" key="2">
    <citation type="submission" date="2018-10" db="UniProtKB">
        <authorList>
            <consortium name="EnsemblPlants"/>
        </authorList>
    </citation>
    <scope>IDENTIFICATION</scope>
</reference>
<dbReference type="Gramene" id="TraesCLE_scaffold_038456_01G000100.1">
    <property type="protein sequence ID" value="TraesCLE_scaffold_038456_01G000100.1"/>
    <property type="gene ID" value="TraesCLE_scaffold_038456_01G000100"/>
</dbReference>
<proteinExistence type="predicted"/>
<dbReference type="OrthoDB" id="582017at2759"/>
<evidence type="ECO:0008006" key="3">
    <source>
        <dbReference type="Google" id="ProtNLM"/>
    </source>
</evidence>
<dbReference type="Gramene" id="TraesCAD_scaffold_073098_01G000100.1">
    <property type="protein sequence ID" value="TraesCAD_scaffold_073098_01G000100.1"/>
    <property type="gene ID" value="TraesCAD_scaffold_073098_01G000100"/>
</dbReference>
<reference evidence="1" key="1">
    <citation type="submission" date="2018-08" db="EMBL/GenBank/DDBJ databases">
        <authorList>
            <person name="Rossello M."/>
        </authorList>
    </citation>
    <scope>NUCLEOTIDE SEQUENCE [LARGE SCALE GENOMIC DNA]</scope>
    <source>
        <strain evidence="1">cv. Chinese Spring</strain>
    </source>
</reference>
<name>A0A3B6I3J3_WHEAT</name>
<sequence>MLWASYSIHIRVELPDYFVLTVGSAQPRRIQWQAVSEKGFPTMSARDCPPVHHRGSLHWAVGLNITVFDPVAETFRHMSRPEQLGDMVSLLDTVGGALALCRTDCTYVTLDVWVLQDYDAETWGFQYHISLSAMVASPPLDLRVKYVPRMAVINEHELVIDYPTSLLHCNIDVVFIGNLESEEHGNYLMLTRHRLQESMVSLPLFENQEEDGVNKEPPFLIVL</sequence>
<dbReference type="PaxDb" id="4565-Traes_4AL_86E333CFB.1"/>
<organism evidence="1">
    <name type="scientific">Triticum aestivum</name>
    <name type="common">Wheat</name>
    <dbReference type="NCBI Taxonomy" id="4565"/>
    <lineage>
        <taxon>Eukaryota</taxon>
        <taxon>Viridiplantae</taxon>
        <taxon>Streptophyta</taxon>
        <taxon>Embryophyta</taxon>
        <taxon>Tracheophyta</taxon>
        <taxon>Spermatophyta</taxon>
        <taxon>Magnoliopsida</taxon>
        <taxon>Liliopsida</taxon>
        <taxon>Poales</taxon>
        <taxon>Poaceae</taxon>
        <taxon>BOP clade</taxon>
        <taxon>Pooideae</taxon>
        <taxon>Triticodae</taxon>
        <taxon>Triticeae</taxon>
        <taxon>Triticinae</taxon>
        <taxon>Triticum</taxon>
    </lineage>
</organism>
<protein>
    <recommendedName>
        <fullName evidence="3">F-box associated domain-containing protein</fullName>
    </recommendedName>
</protein>
<dbReference type="Gramene" id="TraesCS4A02G379100.1">
    <property type="protein sequence ID" value="TraesCS4A02G379100.1.cds1"/>
    <property type="gene ID" value="TraesCS4A02G379100"/>
</dbReference>
<dbReference type="Proteomes" id="UP000019116">
    <property type="component" value="Chromosome 4A"/>
</dbReference>
<evidence type="ECO:0000313" key="2">
    <source>
        <dbReference type="Proteomes" id="UP000019116"/>
    </source>
</evidence>
<dbReference type="EnsemblPlants" id="TraesCS4A02G379100.1">
    <property type="protein sequence ID" value="TraesCS4A02G379100.1.cds1"/>
    <property type="gene ID" value="TraesCS4A02G379100"/>
</dbReference>
<dbReference type="Gramene" id="TraesCS4A03G0940500.1">
    <property type="protein sequence ID" value="TraesCS4A03G0940500.1.CDS1"/>
    <property type="gene ID" value="TraesCS4A03G0940500"/>
</dbReference>
<dbReference type="AlphaFoldDB" id="A0A3B6I3J3"/>